<keyword evidence="4" id="KW-0067">ATP-binding</keyword>
<keyword evidence="7" id="KW-1185">Reference proteome</keyword>
<evidence type="ECO:0000256" key="2">
    <source>
        <dbReference type="ARBA" id="ARBA00022741"/>
    </source>
</evidence>
<keyword evidence="2" id="KW-0547">Nucleotide-binding</keyword>
<reference evidence="6 7" key="1">
    <citation type="submission" date="2018-06" db="EMBL/GenBank/DDBJ databases">
        <title>A transcriptomic atlas of mushroom development highlights an independent origin of complex multicellularity.</title>
        <authorList>
            <consortium name="DOE Joint Genome Institute"/>
            <person name="Krizsan K."/>
            <person name="Almasi E."/>
            <person name="Merenyi Z."/>
            <person name="Sahu N."/>
            <person name="Viragh M."/>
            <person name="Koszo T."/>
            <person name="Mondo S."/>
            <person name="Kiss B."/>
            <person name="Balint B."/>
            <person name="Kues U."/>
            <person name="Barry K."/>
            <person name="Hegedus J.C."/>
            <person name="Henrissat B."/>
            <person name="Johnson J."/>
            <person name="Lipzen A."/>
            <person name="Ohm R."/>
            <person name="Nagy I."/>
            <person name="Pangilinan J."/>
            <person name="Yan J."/>
            <person name="Xiong Y."/>
            <person name="Grigoriev I.V."/>
            <person name="Hibbett D.S."/>
            <person name="Nagy L.G."/>
        </authorList>
    </citation>
    <scope>NUCLEOTIDE SEQUENCE [LARGE SCALE GENOMIC DNA]</scope>
    <source>
        <strain evidence="6 7">SZMC22713</strain>
    </source>
</reference>
<evidence type="ECO:0000256" key="1">
    <source>
        <dbReference type="ARBA" id="ARBA00022679"/>
    </source>
</evidence>
<dbReference type="SUPFAM" id="SSF56112">
    <property type="entry name" value="Protein kinase-like (PK-like)"/>
    <property type="match status" value="1"/>
</dbReference>
<dbReference type="PROSITE" id="PS50011">
    <property type="entry name" value="PROTEIN_KINASE_DOM"/>
    <property type="match status" value="1"/>
</dbReference>
<dbReference type="PIRSF" id="PIRSF000654">
    <property type="entry name" value="Integrin-linked_kinase"/>
    <property type="match status" value="1"/>
</dbReference>
<feature type="domain" description="Protein kinase" evidence="5">
    <location>
        <begin position="19"/>
        <end position="299"/>
    </location>
</feature>
<dbReference type="Proteomes" id="UP000294933">
    <property type="component" value="Unassembled WGS sequence"/>
</dbReference>
<dbReference type="GO" id="GO:0004674">
    <property type="term" value="F:protein serine/threonine kinase activity"/>
    <property type="evidence" value="ECO:0007669"/>
    <property type="project" value="TreeGrafter"/>
</dbReference>
<keyword evidence="3 6" id="KW-0418">Kinase</keyword>
<dbReference type="Gene3D" id="1.10.510.10">
    <property type="entry name" value="Transferase(Phosphotransferase) domain 1"/>
    <property type="match status" value="1"/>
</dbReference>
<dbReference type="SMART" id="SM00220">
    <property type="entry name" value="S_TKc"/>
    <property type="match status" value="1"/>
</dbReference>
<dbReference type="InterPro" id="IPR051681">
    <property type="entry name" value="Ser/Thr_Kinases-Pseudokinases"/>
</dbReference>
<keyword evidence="1" id="KW-0808">Transferase</keyword>
<dbReference type="PANTHER" id="PTHR44329">
    <property type="entry name" value="SERINE/THREONINE-PROTEIN KINASE TNNI3K-RELATED"/>
    <property type="match status" value="1"/>
</dbReference>
<dbReference type="EMBL" id="ML170170">
    <property type="protein sequence ID" value="TDL23382.1"/>
    <property type="molecule type" value="Genomic_DNA"/>
</dbReference>
<dbReference type="InterPro" id="IPR000719">
    <property type="entry name" value="Prot_kinase_dom"/>
</dbReference>
<dbReference type="InterPro" id="IPR011009">
    <property type="entry name" value="Kinase-like_dom_sf"/>
</dbReference>
<dbReference type="InterPro" id="IPR008271">
    <property type="entry name" value="Ser/Thr_kinase_AS"/>
</dbReference>
<dbReference type="PROSITE" id="PS00108">
    <property type="entry name" value="PROTEIN_KINASE_ST"/>
    <property type="match status" value="1"/>
</dbReference>
<evidence type="ECO:0000259" key="5">
    <source>
        <dbReference type="PROSITE" id="PS50011"/>
    </source>
</evidence>
<dbReference type="Pfam" id="PF07714">
    <property type="entry name" value="PK_Tyr_Ser-Thr"/>
    <property type="match status" value="1"/>
</dbReference>
<protein>
    <submittedName>
        <fullName evidence="6">Kinase-like protein</fullName>
    </submittedName>
</protein>
<accession>A0A4Y7Q8E0</accession>
<name>A0A4Y7Q8E0_9AGAM</name>
<dbReference type="VEuPathDB" id="FungiDB:BD410DRAFT_158137"/>
<gene>
    <name evidence="6" type="ORF">BD410DRAFT_158137</name>
</gene>
<dbReference type="OrthoDB" id="4062651at2759"/>
<dbReference type="InterPro" id="IPR001245">
    <property type="entry name" value="Ser-Thr/Tyr_kinase_cat_dom"/>
</dbReference>
<dbReference type="PANTHER" id="PTHR44329:SF288">
    <property type="entry name" value="MITOGEN-ACTIVATED PROTEIN KINASE KINASE KINASE 20"/>
    <property type="match status" value="1"/>
</dbReference>
<dbReference type="GO" id="GO:0005524">
    <property type="term" value="F:ATP binding"/>
    <property type="evidence" value="ECO:0007669"/>
    <property type="project" value="UniProtKB-KW"/>
</dbReference>
<dbReference type="AlphaFoldDB" id="A0A4Y7Q8E0"/>
<sequence length="299" mass="33225">MTKPNYYLNIKDLSRDVQRLGSYYFNYGEFADIWKASWGGNQARVSIVAVKALRGVGNNQARKNEITKSLLDIFHVWNYLTMLGHPNIVPFYGFTMDISSGHLPSIVIPLYQNGNALSYIEAHPKADKLRLIMDIACALDYLHNLPTAIVHGDLKASNVLVTDDGRACLTDIGLASIVSQEDFTSAKIAGNCRWSPPEVLDPPMTEEGAMLESPPTPAGDVYSWGMTALEIFTGQHPFSHRRNDAAVIFDVLKGLRPHRPAVPEVTEGLWNIWTDCWVTEPKQRPTMDSVLAELGVCLP</sequence>
<organism evidence="6 7">
    <name type="scientific">Rickenella mellea</name>
    <dbReference type="NCBI Taxonomy" id="50990"/>
    <lineage>
        <taxon>Eukaryota</taxon>
        <taxon>Fungi</taxon>
        <taxon>Dikarya</taxon>
        <taxon>Basidiomycota</taxon>
        <taxon>Agaricomycotina</taxon>
        <taxon>Agaricomycetes</taxon>
        <taxon>Hymenochaetales</taxon>
        <taxon>Rickenellaceae</taxon>
        <taxon>Rickenella</taxon>
    </lineage>
</organism>
<dbReference type="STRING" id="50990.A0A4Y7Q8E0"/>
<evidence type="ECO:0000256" key="3">
    <source>
        <dbReference type="ARBA" id="ARBA00022777"/>
    </source>
</evidence>
<evidence type="ECO:0000256" key="4">
    <source>
        <dbReference type="ARBA" id="ARBA00022840"/>
    </source>
</evidence>
<evidence type="ECO:0000313" key="6">
    <source>
        <dbReference type="EMBL" id="TDL23382.1"/>
    </source>
</evidence>
<proteinExistence type="predicted"/>
<evidence type="ECO:0000313" key="7">
    <source>
        <dbReference type="Proteomes" id="UP000294933"/>
    </source>
</evidence>